<evidence type="ECO:0000313" key="3">
    <source>
        <dbReference type="EMBL" id="QGM96822.1"/>
    </source>
</evidence>
<accession>A0A6B8M406</accession>
<sequence>MPHARGQGRRKREDLPFAQASLRRNGVTATRSVFITGGSAGIGAAAARAFACDGFGVGVFDLNAKEGRALEAADGAQIFFIEGDVRRRDDQRRAIEETERRFGPLAAVFANAGVHRVNSILDIEDDELSFVLDVNLMGVINTLRETAPKLVAQKKGAIVIMASDQALIGKRRSFAYGLTKGALGQMTKSMALDLAPYGVRVNAVCPATIRTPLTEAIFSQADDPAAAWTEEAALHPLQRVGTPEEVAELVCFLASERASFMTGGLYTVDGGLTAG</sequence>
<protein>
    <submittedName>
        <fullName evidence="3">SDR family oxidoreductase</fullName>
    </submittedName>
</protein>
<dbReference type="Pfam" id="PF13561">
    <property type="entry name" value="adh_short_C2"/>
    <property type="match status" value="1"/>
</dbReference>
<dbReference type="Proteomes" id="UP000422569">
    <property type="component" value="Chromosome"/>
</dbReference>
<dbReference type="InterPro" id="IPR002347">
    <property type="entry name" value="SDR_fam"/>
</dbReference>
<keyword evidence="4" id="KW-1185">Reference proteome</keyword>
<organism evidence="3 4">
    <name type="scientific">Methylocystis parvus</name>
    <dbReference type="NCBI Taxonomy" id="134"/>
    <lineage>
        <taxon>Bacteria</taxon>
        <taxon>Pseudomonadati</taxon>
        <taxon>Pseudomonadota</taxon>
        <taxon>Alphaproteobacteria</taxon>
        <taxon>Hyphomicrobiales</taxon>
        <taxon>Methylocystaceae</taxon>
        <taxon>Methylocystis</taxon>
    </lineage>
</organism>
<dbReference type="Gene3D" id="3.40.50.720">
    <property type="entry name" value="NAD(P)-binding Rossmann-like Domain"/>
    <property type="match status" value="1"/>
</dbReference>
<dbReference type="PANTHER" id="PTHR24321:SF8">
    <property type="entry name" value="ESTRADIOL 17-BETA-DEHYDROGENASE 8-RELATED"/>
    <property type="match status" value="1"/>
</dbReference>
<name>A0A6B8M406_9HYPH</name>
<dbReference type="InterPro" id="IPR036291">
    <property type="entry name" value="NAD(P)-bd_dom_sf"/>
</dbReference>
<dbReference type="PANTHER" id="PTHR24321">
    <property type="entry name" value="DEHYDROGENASES, SHORT CHAIN"/>
    <property type="match status" value="1"/>
</dbReference>
<dbReference type="PRINTS" id="PR00081">
    <property type="entry name" value="GDHRDH"/>
</dbReference>
<dbReference type="AlphaFoldDB" id="A0A6B8M406"/>
<keyword evidence="2" id="KW-0560">Oxidoreductase</keyword>
<proteinExistence type="inferred from homology"/>
<evidence type="ECO:0000256" key="2">
    <source>
        <dbReference type="ARBA" id="ARBA00023002"/>
    </source>
</evidence>
<gene>
    <name evidence="3" type="ORF">F7D14_04580</name>
</gene>
<dbReference type="SUPFAM" id="SSF51735">
    <property type="entry name" value="NAD(P)-binding Rossmann-fold domains"/>
    <property type="match status" value="1"/>
</dbReference>
<dbReference type="GO" id="GO:0016491">
    <property type="term" value="F:oxidoreductase activity"/>
    <property type="evidence" value="ECO:0007669"/>
    <property type="project" value="UniProtKB-KW"/>
</dbReference>
<evidence type="ECO:0000256" key="1">
    <source>
        <dbReference type="ARBA" id="ARBA00006484"/>
    </source>
</evidence>
<comment type="similarity">
    <text evidence="1">Belongs to the short-chain dehydrogenases/reductases (SDR) family.</text>
</comment>
<dbReference type="EMBL" id="CP044331">
    <property type="protein sequence ID" value="QGM96822.1"/>
    <property type="molecule type" value="Genomic_DNA"/>
</dbReference>
<dbReference type="CDD" id="cd05233">
    <property type="entry name" value="SDR_c"/>
    <property type="match status" value="1"/>
</dbReference>
<reference evidence="3 4" key="1">
    <citation type="submission" date="2019-09" db="EMBL/GenBank/DDBJ databases">
        <title>Isolation and complete genome sequencing of Methylocystis species.</title>
        <authorList>
            <person name="Rumah B.L."/>
            <person name="Stead C.E."/>
            <person name="Stevens B.C."/>
            <person name="Minton N.P."/>
            <person name="Grosse-Honebrink A."/>
            <person name="Zhang Y."/>
        </authorList>
    </citation>
    <scope>NUCLEOTIDE SEQUENCE [LARGE SCALE GENOMIC DNA]</scope>
    <source>
        <strain evidence="3 4">BRCS2</strain>
    </source>
</reference>
<evidence type="ECO:0000313" key="4">
    <source>
        <dbReference type="Proteomes" id="UP000422569"/>
    </source>
</evidence>
<dbReference type="FunFam" id="3.40.50.720:FF:000084">
    <property type="entry name" value="Short-chain dehydrogenase reductase"/>
    <property type="match status" value="1"/>
</dbReference>
<dbReference type="KEGG" id="mpar:F7D14_04580"/>